<feature type="signal peptide" evidence="5">
    <location>
        <begin position="1"/>
        <end position="32"/>
    </location>
</feature>
<keyword evidence="8" id="KW-1185">Reference proteome</keyword>
<protein>
    <recommendedName>
        <fullName evidence="6">DAPG hydrolase PhiG domain-containing protein</fullName>
    </recommendedName>
</protein>
<evidence type="ECO:0000256" key="1">
    <source>
        <dbReference type="ARBA" id="ARBA00001947"/>
    </source>
</evidence>
<name>A0A383VTI9_TETOB</name>
<reference evidence="7 8" key="1">
    <citation type="submission" date="2016-10" db="EMBL/GenBank/DDBJ databases">
        <authorList>
            <person name="Cai Z."/>
        </authorList>
    </citation>
    <scope>NUCLEOTIDE SEQUENCE [LARGE SCALE GENOMIC DNA]</scope>
</reference>
<keyword evidence="2" id="KW-0479">Metal-binding</keyword>
<evidence type="ECO:0000259" key="6">
    <source>
        <dbReference type="Pfam" id="PF18089"/>
    </source>
</evidence>
<dbReference type="InterPro" id="IPR041526">
    <property type="entry name" value="DAPG_hydrolase"/>
</dbReference>
<dbReference type="GO" id="GO:0016787">
    <property type="term" value="F:hydrolase activity"/>
    <property type="evidence" value="ECO:0007669"/>
    <property type="project" value="UniProtKB-KW"/>
</dbReference>
<keyword evidence="5" id="KW-0732">Signal</keyword>
<keyword evidence="4" id="KW-0862">Zinc</keyword>
<proteinExistence type="predicted"/>
<dbReference type="AlphaFoldDB" id="A0A383VTI9"/>
<accession>A0A383VTI9</accession>
<sequence>MLPAGRPKAYTTGVWLASVLLLSHALCQLAESKNPCPGSAALAAAASASLDVVQQAIAAQLTPDTSLKVTDLPLLRPRQPWPYRNISTALDAPYPTTNSSNGVTYSRLRHAPIQNVTAGLMQWWFRQNLERVVYYPWDGGNYTRYQMWHPRDHCHQKAINRTTWLLQEFIVASKNFTRKDFQGFNASSEAQINLNMSVRSLNATGLTLSYVIYGYEMTKLTHTWRNTAKGLDVTSELWVGNPSLQPQLNQVANCAFSRGQDPLAVARKLQQHTVEEFGNLEKVLPYLYSVRNVG</sequence>
<organism evidence="7 8">
    <name type="scientific">Tetradesmus obliquus</name>
    <name type="common">Green alga</name>
    <name type="synonym">Acutodesmus obliquus</name>
    <dbReference type="NCBI Taxonomy" id="3088"/>
    <lineage>
        <taxon>Eukaryota</taxon>
        <taxon>Viridiplantae</taxon>
        <taxon>Chlorophyta</taxon>
        <taxon>core chlorophytes</taxon>
        <taxon>Chlorophyceae</taxon>
        <taxon>CS clade</taxon>
        <taxon>Sphaeropleales</taxon>
        <taxon>Scenedesmaceae</taxon>
        <taxon>Tetradesmus</taxon>
    </lineage>
</organism>
<evidence type="ECO:0000256" key="4">
    <source>
        <dbReference type="ARBA" id="ARBA00022833"/>
    </source>
</evidence>
<feature type="domain" description="DAPG hydrolase PhiG" evidence="6">
    <location>
        <begin position="113"/>
        <end position="288"/>
    </location>
</feature>
<evidence type="ECO:0000313" key="7">
    <source>
        <dbReference type="EMBL" id="SZX68807.1"/>
    </source>
</evidence>
<evidence type="ECO:0000313" key="8">
    <source>
        <dbReference type="Proteomes" id="UP000256970"/>
    </source>
</evidence>
<evidence type="ECO:0000256" key="2">
    <source>
        <dbReference type="ARBA" id="ARBA00022723"/>
    </source>
</evidence>
<gene>
    <name evidence="7" type="ORF">BQ4739_LOCUS9125</name>
</gene>
<dbReference type="Pfam" id="PF18089">
    <property type="entry name" value="DAPG_hydrolase"/>
    <property type="match status" value="1"/>
</dbReference>
<evidence type="ECO:0000256" key="5">
    <source>
        <dbReference type="SAM" id="SignalP"/>
    </source>
</evidence>
<dbReference type="GO" id="GO:0046872">
    <property type="term" value="F:metal ion binding"/>
    <property type="evidence" value="ECO:0007669"/>
    <property type="project" value="UniProtKB-KW"/>
</dbReference>
<dbReference type="EMBL" id="FNXT01000881">
    <property type="protein sequence ID" value="SZX68807.1"/>
    <property type="molecule type" value="Genomic_DNA"/>
</dbReference>
<keyword evidence="3" id="KW-0378">Hydrolase</keyword>
<dbReference type="Proteomes" id="UP000256970">
    <property type="component" value="Unassembled WGS sequence"/>
</dbReference>
<comment type="cofactor">
    <cofactor evidence="1">
        <name>Zn(2+)</name>
        <dbReference type="ChEBI" id="CHEBI:29105"/>
    </cofactor>
</comment>
<feature type="chain" id="PRO_5017045443" description="DAPG hydrolase PhiG domain-containing protein" evidence="5">
    <location>
        <begin position="33"/>
        <end position="294"/>
    </location>
</feature>
<evidence type="ECO:0000256" key="3">
    <source>
        <dbReference type="ARBA" id="ARBA00022801"/>
    </source>
</evidence>